<dbReference type="Proteomes" id="UP001209878">
    <property type="component" value="Unassembled WGS sequence"/>
</dbReference>
<dbReference type="AlphaFoldDB" id="A0AAD9KYT4"/>
<proteinExistence type="predicted"/>
<dbReference type="PANTHER" id="PTHR21053:SF2">
    <property type="entry name" value="TRANSCRIPTION ELONGATION FACTOR, MITOCHONDRIAL"/>
    <property type="match status" value="1"/>
</dbReference>
<dbReference type="GO" id="GO:0042645">
    <property type="term" value="C:mitochondrial nucleoid"/>
    <property type="evidence" value="ECO:0007669"/>
    <property type="project" value="TreeGrafter"/>
</dbReference>
<sequence>MYLITSSLHQISTQSAGCSTETHNFDSEFNTDEQQVILQKLNKASDEELSQYSRLTKRKALDLVSYRTNHGNFETLSDVMQVKGFGPTLLNSICKNIVNNKMSKGSTAARYVIDRTKVHPRYISNQKPPHILACNLQADSISWLHMASDLNVVDWKHEILFERIRAKYDHILYQNKLWDMVRELPDAEVCVMEEPVSRNTNKQVLTAVTLNKARMDAIFTTLMTHRHNTDYPLTHTVYKIRPNVIGEYFNLLVGGERVSARQIVIDTSRGQCRYSHGVYIPTPILDEYYEQRSGVQEQMAACLLQAVTFYHLLTESSKEVSELEEVA</sequence>
<keyword evidence="2" id="KW-1185">Reference proteome</keyword>
<evidence type="ECO:0000313" key="2">
    <source>
        <dbReference type="Proteomes" id="UP001209878"/>
    </source>
</evidence>
<accession>A0AAD9KYT4</accession>
<evidence type="ECO:0008006" key="3">
    <source>
        <dbReference type="Google" id="ProtNLM"/>
    </source>
</evidence>
<gene>
    <name evidence="1" type="ORF">NP493_471g02008</name>
</gene>
<reference evidence="1" key="1">
    <citation type="journal article" date="2023" name="Mol. Biol. Evol.">
        <title>Third-Generation Sequencing Reveals the Adaptive Role of the Epigenome in Three Deep-Sea Polychaetes.</title>
        <authorList>
            <person name="Perez M."/>
            <person name="Aroh O."/>
            <person name="Sun Y."/>
            <person name="Lan Y."/>
            <person name="Juniper S.K."/>
            <person name="Young C.R."/>
            <person name="Angers B."/>
            <person name="Qian P.Y."/>
        </authorList>
    </citation>
    <scope>NUCLEOTIDE SEQUENCE</scope>
    <source>
        <strain evidence="1">R07B-5</strain>
    </source>
</reference>
<protein>
    <recommendedName>
        <fullName evidence="3">Transcription elongation factor, mitochondrial</fullName>
    </recommendedName>
</protein>
<dbReference type="GO" id="GO:0030337">
    <property type="term" value="F:DNA polymerase processivity factor activity"/>
    <property type="evidence" value="ECO:0007669"/>
    <property type="project" value="TreeGrafter"/>
</dbReference>
<comment type="caution">
    <text evidence="1">The sequence shown here is derived from an EMBL/GenBank/DDBJ whole genome shotgun (WGS) entry which is preliminary data.</text>
</comment>
<dbReference type="InterPro" id="IPR010994">
    <property type="entry name" value="RuvA_2-like"/>
</dbReference>
<dbReference type="PANTHER" id="PTHR21053">
    <property type="entry name" value="TRANSCRIPTION ELONGATION FACTOR, MITOCHONDRIAL"/>
    <property type="match status" value="1"/>
</dbReference>
<dbReference type="EMBL" id="JAODUO010000471">
    <property type="protein sequence ID" value="KAK2179807.1"/>
    <property type="molecule type" value="Genomic_DNA"/>
</dbReference>
<organism evidence="1 2">
    <name type="scientific">Ridgeia piscesae</name>
    <name type="common">Tubeworm</name>
    <dbReference type="NCBI Taxonomy" id="27915"/>
    <lineage>
        <taxon>Eukaryota</taxon>
        <taxon>Metazoa</taxon>
        <taxon>Spiralia</taxon>
        <taxon>Lophotrochozoa</taxon>
        <taxon>Annelida</taxon>
        <taxon>Polychaeta</taxon>
        <taxon>Sedentaria</taxon>
        <taxon>Canalipalpata</taxon>
        <taxon>Sabellida</taxon>
        <taxon>Siboglinidae</taxon>
        <taxon>Ridgeia</taxon>
    </lineage>
</organism>
<dbReference type="Pfam" id="PF12836">
    <property type="entry name" value="HHH_3"/>
    <property type="match status" value="1"/>
</dbReference>
<dbReference type="GO" id="GO:0006392">
    <property type="term" value="P:transcription elongation by mitochondrial RNA polymerase"/>
    <property type="evidence" value="ECO:0007669"/>
    <property type="project" value="InterPro"/>
</dbReference>
<dbReference type="SUPFAM" id="SSF47781">
    <property type="entry name" value="RuvA domain 2-like"/>
    <property type="match status" value="1"/>
</dbReference>
<name>A0AAD9KYT4_RIDPI</name>
<evidence type="ECO:0000313" key="1">
    <source>
        <dbReference type="EMBL" id="KAK2179807.1"/>
    </source>
</evidence>
<dbReference type="Gene3D" id="1.10.150.280">
    <property type="entry name" value="AF1531-like domain"/>
    <property type="match status" value="1"/>
</dbReference>
<dbReference type="InterPro" id="IPR039150">
    <property type="entry name" value="TEFM"/>
</dbReference>